<dbReference type="InterPro" id="IPR036397">
    <property type="entry name" value="RNaseH_sf"/>
</dbReference>
<name>A0A9Q3CT23_9BASI</name>
<dbReference type="AlphaFoldDB" id="A0A9Q3CT23"/>
<dbReference type="InterPro" id="IPR001584">
    <property type="entry name" value="Integrase_cat-core"/>
</dbReference>
<feature type="domain" description="Integrase catalytic" evidence="2">
    <location>
        <begin position="1"/>
        <end position="150"/>
    </location>
</feature>
<dbReference type="Proteomes" id="UP000765509">
    <property type="component" value="Unassembled WGS sequence"/>
</dbReference>
<accession>A0A9Q3CT23</accession>
<evidence type="ECO:0000259" key="2">
    <source>
        <dbReference type="PROSITE" id="PS50994"/>
    </source>
</evidence>
<dbReference type="GO" id="GO:0005634">
    <property type="term" value="C:nucleus"/>
    <property type="evidence" value="ECO:0007669"/>
    <property type="project" value="UniProtKB-ARBA"/>
</dbReference>
<dbReference type="InterPro" id="IPR012337">
    <property type="entry name" value="RNaseH-like_sf"/>
</dbReference>
<dbReference type="OrthoDB" id="2505288at2759"/>
<dbReference type="PANTHER" id="PTHR37984:SF15">
    <property type="entry name" value="INTEGRASE CATALYTIC DOMAIN-CONTAINING PROTEIN"/>
    <property type="match status" value="1"/>
</dbReference>
<organism evidence="3 4">
    <name type="scientific">Austropuccinia psidii MF-1</name>
    <dbReference type="NCBI Taxonomy" id="1389203"/>
    <lineage>
        <taxon>Eukaryota</taxon>
        <taxon>Fungi</taxon>
        <taxon>Dikarya</taxon>
        <taxon>Basidiomycota</taxon>
        <taxon>Pucciniomycotina</taxon>
        <taxon>Pucciniomycetes</taxon>
        <taxon>Pucciniales</taxon>
        <taxon>Sphaerophragmiaceae</taxon>
        <taxon>Austropuccinia</taxon>
    </lineage>
</organism>
<comment type="caution">
    <text evidence="3">The sequence shown here is derived from an EMBL/GenBank/DDBJ whole genome shotgun (WGS) entry which is preliminary data.</text>
</comment>
<dbReference type="SUPFAM" id="SSF53098">
    <property type="entry name" value="Ribonuclease H-like"/>
    <property type="match status" value="1"/>
</dbReference>
<dbReference type="InterPro" id="IPR050951">
    <property type="entry name" value="Retrovirus_Pol_polyprotein"/>
</dbReference>
<protein>
    <recommendedName>
        <fullName evidence="2">Integrase catalytic domain-containing protein</fullName>
    </recommendedName>
</protein>
<dbReference type="GO" id="GO:0003723">
    <property type="term" value="F:RNA binding"/>
    <property type="evidence" value="ECO:0007669"/>
    <property type="project" value="UniProtKB-KW"/>
</dbReference>
<dbReference type="GO" id="GO:0015074">
    <property type="term" value="P:DNA integration"/>
    <property type="evidence" value="ECO:0007669"/>
    <property type="project" value="InterPro"/>
</dbReference>
<dbReference type="EMBL" id="AVOT02009403">
    <property type="protein sequence ID" value="MBW0488016.1"/>
    <property type="molecule type" value="Genomic_DNA"/>
</dbReference>
<dbReference type="PROSITE" id="PS50994">
    <property type="entry name" value="INTEGRASE"/>
    <property type="match status" value="1"/>
</dbReference>
<proteinExistence type="predicted"/>
<keyword evidence="1" id="KW-0694">RNA-binding</keyword>
<dbReference type="Gene3D" id="3.30.420.10">
    <property type="entry name" value="Ribonuclease H-like superfamily/Ribonuclease H"/>
    <property type="match status" value="1"/>
</dbReference>
<keyword evidence="4" id="KW-1185">Reference proteome</keyword>
<evidence type="ECO:0000256" key="1">
    <source>
        <dbReference type="ARBA" id="ARBA00022884"/>
    </source>
</evidence>
<reference evidence="3" key="1">
    <citation type="submission" date="2021-03" db="EMBL/GenBank/DDBJ databases">
        <title>Draft genome sequence of rust myrtle Austropuccinia psidii MF-1, a brazilian biotype.</title>
        <authorList>
            <person name="Quecine M.C."/>
            <person name="Pachon D.M.R."/>
            <person name="Bonatelli M.L."/>
            <person name="Correr F.H."/>
            <person name="Franceschini L.M."/>
            <person name="Leite T.F."/>
            <person name="Margarido G.R.A."/>
            <person name="Almeida C.A."/>
            <person name="Ferrarezi J.A."/>
            <person name="Labate C.A."/>
        </authorList>
    </citation>
    <scope>NUCLEOTIDE SEQUENCE</scope>
    <source>
        <strain evidence="3">MF-1</strain>
    </source>
</reference>
<evidence type="ECO:0000313" key="4">
    <source>
        <dbReference type="Proteomes" id="UP000765509"/>
    </source>
</evidence>
<gene>
    <name evidence="3" type="ORF">O181_027731</name>
</gene>
<sequence>MDFITQLPLSNPFVSIMVIAGRFSKMSVFIPTMSSITSLELAHLSIHNIFSNHGLPSRVVSDRGSIFVLSFWTNLCQQIKISRDLSTAYHPETDGQTKRVSQILERYLWMYFSCQQDVWNTLLPLAEFANSNFDHSSTKQSPFFTAYGIDLQFDSVHITEDTPDEKL</sequence>
<dbReference type="PANTHER" id="PTHR37984">
    <property type="entry name" value="PROTEIN CBG26694"/>
    <property type="match status" value="1"/>
</dbReference>
<evidence type="ECO:0000313" key="3">
    <source>
        <dbReference type="EMBL" id="MBW0488016.1"/>
    </source>
</evidence>